<feature type="signal peptide" evidence="1">
    <location>
        <begin position="1"/>
        <end position="16"/>
    </location>
</feature>
<keyword evidence="3" id="KW-1185">Reference proteome</keyword>
<reference evidence="2 3" key="1">
    <citation type="journal article" date="2023" name="Sci. Data">
        <title>Genome assembly of the Korean intertidal mud-creeper Batillaria attramentaria.</title>
        <authorList>
            <person name="Patra A.K."/>
            <person name="Ho P.T."/>
            <person name="Jun S."/>
            <person name="Lee S.J."/>
            <person name="Kim Y."/>
            <person name="Won Y.J."/>
        </authorList>
    </citation>
    <scope>NUCLEOTIDE SEQUENCE [LARGE SCALE GENOMIC DNA]</scope>
    <source>
        <strain evidence="2">Wonlab-2016</strain>
    </source>
</reference>
<dbReference type="AlphaFoldDB" id="A0ABD0KBW2"/>
<name>A0ABD0KBW2_9CAEN</name>
<sequence>MILFVFLLLTARPDNATKTKLRKCCNFREINPPIVKLANAGHCVNGFIAISQRKSDGCDSLENRATPLGGKLKIHNAEPSESYEIEVNVSE</sequence>
<feature type="chain" id="PRO_5044807940" evidence="1">
    <location>
        <begin position="17"/>
        <end position="91"/>
    </location>
</feature>
<accession>A0ABD0KBW2</accession>
<comment type="caution">
    <text evidence="2">The sequence shown here is derived from an EMBL/GenBank/DDBJ whole genome shotgun (WGS) entry which is preliminary data.</text>
</comment>
<organism evidence="2 3">
    <name type="scientific">Batillaria attramentaria</name>
    <dbReference type="NCBI Taxonomy" id="370345"/>
    <lineage>
        <taxon>Eukaryota</taxon>
        <taxon>Metazoa</taxon>
        <taxon>Spiralia</taxon>
        <taxon>Lophotrochozoa</taxon>
        <taxon>Mollusca</taxon>
        <taxon>Gastropoda</taxon>
        <taxon>Caenogastropoda</taxon>
        <taxon>Sorbeoconcha</taxon>
        <taxon>Cerithioidea</taxon>
        <taxon>Batillariidae</taxon>
        <taxon>Batillaria</taxon>
    </lineage>
</organism>
<proteinExistence type="predicted"/>
<evidence type="ECO:0000313" key="3">
    <source>
        <dbReference type="Proteomes" id="UP001519460"/>
    </source>
</evidence>
<keyword evidence="1" id="KW-0732">Signal</keyword>
<dbReference type="Proteomes" id="UP001519460">
    <property type="component" value="Unassembled WGS sequence"/>
</dbReference>
<evidence type="ECO:0000256" key="1">
    <source>
        <dbReference type="SAM" id="SignalP"/>
    </source>
</evidence>
<gene>
    <name evidence="2" type="ORF">BaRGS_00024193</name>
</gene>
<dbReference type="EMBL" id="JACVVK020000208">
    <property type="protein sequence ID" value="KAK7484561.1"/>
    <property type="molecule type" value="Genomic_DNA"/>
</dbReference>
<evidence type="ECO:0000313" key="2">
    <source>
        <dbReference type="EMBL" id="KAK7484561.1"/>
    </source>
</evidence>
<protein>
    <submittedName>
        <fullName evidence="2">Uncharacterized protein</fullName>
    </submittedName>
</protein>